<proteinExistence type="inferred from homology"/>
<dbReference type="AlphaFoldDB" id="A0A4R6X2D1"/>
<evidence type="ECO:0000313" key="4">
    <source>
        <dbReference type="Proteomes" id="UP000295729"/>
    </source>
</evidence>
<protein>
    <submittedName>
        <fullName evidence="3">Short-subunit dehydrogenase</fullName>
    </submittedName>
</protein>
<dbReference type="GO" id="GO:0016020">
    <property type="term" value="C:membrane"/>
    <property type="evidence" value="ECO:0007669"/>
    <property type="project" value="TreeGrafter"/>
</dbReference>
<keyword evidence="4" id="KW-1185">Reference proteome</keyword>
<dbReference type="GO" id="GO:0016491">
    <property type="term" value="F:oxidoreductase activity"/>
    <property type="evidence" value="ECO:0007669"/>
    <property type="project" value="UniProtKB-KW"/>
</dbReference>
<comment type="similarity">
    <text evidence="1">Belongs to the short-chain dehydrogenases/reductases (SDR) family.</text>
</comment>
<evidence type="ECO:0000256" key="1">
    <source>
        <dbReference type="ARBA" id="ARBA00006484"/>
    </source>
</evidence>
<dbReference type="PANTHER" id="PTHR44196:SF1">
    <property type="entry name" value="DEHYDROGENASE_REDUCTASE SDR FAMILY MEMBER 7B"/>
    <property type="match status" value="1"/>
</dbReference>
<comment type="caution">
    <text evidence="3">The sequence shown here is derived from an EMBL/GenBank/DDBJ whole genome shotgun (WGS) entry which is preliminary data.</text>
</comment>
<sequence length="254" mass="27918">MPNEQGNKTIWITGASSGLGLALTKHYLLMGNRVIASARSEGELSQLAKLYPDELSFLAFDVTDTSQIDATRTALESMTDPLHMAILNAGTCEYFDVDAPDWALFERVNQVNYLGMVNSLQVCLPKLKQTANAHLVGVSSQAVQAPFIRSEAYGASKAAVRYLLHSLRLDLAPDDVAVSCILPGFVDTPLTQRNDFDMPFLMAPEQAAHRIANAIEKRVFEYAFPKRLSALLALARLAPSGWFKFNARKRPSEG</sequence>
<dbReference type="Gene3D" id="3.40.50.720">
    <property type="entry name" value="NAD(P)-binding Rossmann-like Domain"/>
    <property type="match status" value="1"/>
</dbReference>
<evidence type="ECO:0000313" key="3">
    <source>
        <dbReference type="EMBL" id="TDR06189.1"/>
    </source>
</evidence>
<dbReference type="PRINTS" id="PR00081">
    <property type="entry name" value="GDHRDH"/>
</dbReference>
<dbReference type="EMBL" id="SNZA01000006">
    <property type="protein sequence ID" value="TDR06189.1"/>
    <property type="molecule type" value="Genomic_DNA"/>
</dbReference>
<accession>A0A4R6X2D1</accession>
<dbReference type="PANTHER" id="PTHR44196">
    <property type="entry name" value="DEHYDROGENASE/REDUCTASE SDR FAMILY MEMBER 7B"/>
    <property type="match status" value="1"/>
</dbReference>
<dbReference type="RefSeq" id="WP_133564443.1">
    <property type="nucleotide sequence ID" value="NZ_JAJGNH010000005.1"/>
</dbReference>
<dbReference type="Proteomes" id="UP000295729">
    <property type="component" value="Unassembled WGS sequence"/>
</dbReference>
<dbReference type="PROSITE" id="PS00061">
    <property type="entry name" value="ADH_SHORT"/>
    <property type="match status" value="1"/>
</dbReference>
<evidence type="ECO:0000256" key="2">
    <source>
        <dbReference type="ARBA" id="ARBA00023002"/>
    </source>
</evidence>
<dbReference type="InterPro" id="IPR002347">
    <property type="entry name" value="SDR_fam"/>
</dbReference>
<dbReference type="Pfam" id="PF00106">
    <property type="entry name" value="adh_short"/>
    <property type="match status" value="1"/>
</dbReference>
<dbReference type="OrthoDB" id="335726at2"/>
<dbReference type="InterPro" id="IPR036291">
    <property type="entry name" value="NAD(P)-bd_dom_sf"/>
</dbReference>
<organism evidence="3 4">
    <name type="scientific">Marinomonas communis</name>
    <dbReference type="NCBI Taxonomy" id="28254"/>
    <lineage>
        <taxon>Bacteria</taxon>
        <taxon>Pseudomonadati</taxon>
        <taxon>Pseudomonadota</taxon>
        <taxon>Gammaproteobacteria</taxon>
        <taxon>Oceanospirillales</taxon>
        <taxon>Oceanospirillaceae</taxon>
        <taxon>Marinomonas</taxon>
    </lineage>
</organism>
<keyword evidence="2" id="KW-0560">Oxidoreductase</keyword>
<name>A0A4R6X2D1_9GAMM</name>
<dbReference type="SUPFAM" id="SSF51735">
    <property type="entry name" value="NAD(P)-binding Rossmann-fold domains"/>
    <property type="match status" value="1"/>
</dbReference>
<dbReference type="InterPro" id="IPR020904">
    <property type="entry name" value="Sc_DH/Rdtase_CS"/>
</dbReference>
<reference evidence="3 4" key="1">
    <citation type="submission" date="2019-03" db="EMBL/GenBank/DDBJ databases">
        <title>Genomic Encyclopedia of Type Strains, Phase IV (KMG-IV): sequencing the most valuable type-strain genomes for metagenomic binning, comparative biology and taxonomic classification.</title>
        <authorList>
            <person name="Goeker M."/>
        </authorList>
    </citation>
    <scope>NUCLEOTIDE SEQUENCE [LARGE SCALE GENOMIC DNA]</scope>
    <source>
        <strain evidence="3 4">DSM 5604</strain>
    </source>
</reference>
<gene>
    <name evidence="3" type="ORF">C8D85_3119</name>
</gene>